<dbReference type="Proteomes" id="UP000006262">
    <property type="component" value="Unassembled WGS sequence"/>
</dbReference>
<proteinExistence type="predicted"/>
<evidence type="ECO:0000313" key="2">
    <source>
        <dbReference type="Proteomes" id="UP000006262"/>
    </source>
</evidence>
<sequence>MKNIIYGIALFVGFILMASESATFIPNLVGVVVFTYSAYKLDLITALK</sequence>
<accession>A0AAD2YK54</accession>
<comment type="caution">
    <text evidence="1">The sequence shown here is derived from an EMBL/GenBank/DDBJ whole genome shotgun (WGS) entry which is preliminary data.</text>
</comment>
<evidence type="ECO:0000313" key="1">
    <source>
        <dbReference type="EMBL" id="EKN33268.1"/>
    </source>
</evidence>
<name>A0AAD2YK54_PARDI</name>
<dbReference type="AlphaFoldDB" id="A0AAD2YK54"/>
<reference evidence="1 2" key="1">
    <citation type="submission" date="2012-02" db="EMBL/GenBank/DDBJ databases">
        <title>The Genome Sequence of Parabacteroides distasonis CL09T03C24.</title>
        <authorList>
            <consortium name="The Broad Institute Genome Sequencing Platform"/>
            <person name="Earl A."/>
            <person name="Ward D."/>
            <person name="Feldgarden M."/>
            <person name="Gevers D."/>
            <person name="Zitomersky N.L."/>
            <person name="Coyne M.J."/>
            <person name="Comstock L.E."/>
            <person name="Young S.K."/>
            <person name="Zeng Q."/>
            <person name="Gargeya S."/>
            <person name="Fitzgerald M."/>
            <person name="Haas B."/>
            <person name="Abouelleil A."/>
            <person name="Alvarado L."/>
            <person name="Arachchi H.M."/>
            <person name="Berlin A."/>
            <person name="Chapman S.B."/>
            <person name="Gearin G."/>
            <person name="Goldberg J."/>
            <person name="Griggs A."/>
            <person name="Gujja S."/>
            <person name="Hansen M."/>
            <person name="Heiman D."/>
            <person name="Howarth C."/>
            <person name="Larimer J."/>
            <person name="Lui A."/>
            <person name="MacDonald P.J.P."/>
            <person name="McCowen C."/>
            <person name="Montmayeur A."/>
            <person name="Murphy C."/>
            <person name="Neiman D."/>
            <person name="Pearson M."/>
            <person name="Priest M."/>
            <person name="Roberts A."/>
            <person name="Saif S."/>
            <person name="Shea T."/>
            <person name="Sisk P."/>
            <person name="Stolte C."/>
            <person name="Sykes S."/>
            <person name="Wortman J."/>
            <person name="Nusbaum C."/>
            <person name="Birren B."/>
        </authorList>
    </citation>
    <scope>NUCLEOTIDE SEQUENCE [LARGE SCALE GENOMIC DNA]</scope>
    <source>
        <strain evidence="1 2">CL09T03C24</strain>
    </source>
</reference>
<dbReference type="EMBL" id="AGZN01000003">
    <property type="protein sequence ID" value="EKN33268.1"/>
    <property type="molecule type" value="Genomic_DNA"/>
</dbReference>
<organism evidence="1 2">
    <name type="scientific">Parabacteroides distasonis CL09T03C24</name>
    <dbReference type="NCBI Taxonomy" id="999417"/>
    <lineage>
        <taxon>Bacteria</taxon>
        <taxon>Pseudomonadati</taxon>
        <taxon>Bacteroidota</taxon>
        <taxon>Bacteroidia</taxon>
        <taxon>Bacteroidales</taxon>
        <taxon>Tannerellaceae</taxon>
        <taxon>Parabacteroides</taxon>
    </lineage>
</organism>
<gene>
    <name evidence="1" type="ORF">HMPREF1059_00309</name>
</gene>
<protein>
    <submittedName>
        <fullName evidence="1">Uncharacterized protein</fullName>
    </submittedName>
</protein>